<dbReference type="SUPFAM" id="SSF56672">
    <property type="entry name" value="DNA/RNA polymerases"/>
    <property type="match status" value="1"/>
</dbReference>
<comment type="similarity">
    <text evidence="1">Belongs to the phage and mitochondrial RNA polymerase family.</text>
</comment>
<keyword evidence="11" id="KW-1185">Reference proteome</keyword>
<protein>
    <recommendedName>
        <fullName evidence="2">DNA-directed RNA polymerase</fullName>
        <ecNumber evidence="2">2.7.7.6</ecNumber>
    </recommendedName>
</protein>
<dbReference type="EC" id="2.7.7.6" evidence="2"/>
<dbReference type="PANTHER" id="PTHR10102">
    <property type="entry name" value="DNA-DIRECTED RNA POLYMERASE, MITOCHONDRIAL"/>
    <property type="match status" value="1"/>
</dbReference>
<evidence type="ECO:0000256" key="5">
    <source>
        <dbReference type="ARBA" id="ARBA00022695"/>
    </source>
</evidence>
<dbReference type="Gene3D" id="1.10.287.280">
    <property type="match status" value="1"/>
</dbReference>
<accession>A0A2G9TQX6</accession>
<dbReference type="EMBL" id="KZ355526">
    <property type="protein sequence ID" value="PIO60413.1"/>
    <property type="molecule type" value="Genomic_DNA"/>
</dbReference>
<evidence type="ECO:0000313" key="11">
    <source>
        <dbReference type="Proteomes" id="UP000230423"/>
    </source>
</evidence>
<dbReference type="Proteomes" id="UP000230423">
    <property type="component" value="Unassembled WGS sequence"/>
</dbReference>
<dbReference type="AlphaFoldDB" id="A0A2G9TQX6"/>
<evidence type="ECO:0000256" key="7">
    <source>
        <dbReference type="ARBA" id="ARBA00023163"/>
    </source>
</evidence>
<dbReference type="GO" id="GO:0003899">
    <property type="term" value="F:DNA-directed RNA polymerase activity"/>
    <property type="evidence" value="ECO:0007669"/>
    <property type="project" value="UniProtKB-EC"/>
</dbReference>
<reference evidence="10 11" key="1">
    <citation type="submission" date="2015-09" db="EMBL/GenBank/DDBJ databases">
        <title>Draft genome of the parasitic nematode Teladorsagia circumcincta isolate WARC Sus (inbred).</title>
        <authorList>
            <person name="Mitreva M."/>
        </authorList>
    </citation>
    <scope>NUCLEOTIDE SEQUENCE [LARGE SCALE GENOMIC DNA]</scope>
    <source>
        <strain evidence="10 11">S</strain>
    </source>
</reference>
<dbReference type="Gene3D" id="1.10.150.20">
    <property type="entry name" value="5' to 3' exonuclease, C-terminal subdomain"/>
    <property type="match status" value="1"/>
</dbReference>
<feature type="non-terminal residue" evidence="10">
    <location>
        <position position="288"/>
    </location>
</feature>
<proteinExistence type="inferred from homology"/>
<evidence type="ECO:0000256" key="1">
    <source>
        <dbReference type="ARBA" id="ARBA00009493"/>
    </source>
</evidence>
<evidence type="ECO:0000256" key="6">
    <source>
        <dbReference type="ARBA" id="ARBA00022946"/>
    </source>
</evidence>
<organism evidence="10 11">
    <name type="scientific">Teladorsagia circumcincta</name>
    <name type="common">Brown stomach worm</name>
    <name type="synonym">Ostertagia circumcincta</name>
    <dbReference type="NCBI Taxonomy" id="45464"/>
    <lineage>
        <taxon>Eukaryota</taxon>
        <taxon>Metazoa</taxon>
        <taxon>Ecdysozoa</taxon>
        <taxon>Nematoda</taxon>
        <taxon>Chromadorea</taxon>
        <taxon>Rhabditida</taxon>
        <taxon>Rhabditina</taxon>
        <taxon>Rhabditomorpha</taxon>
        <taxon>Strongyloidea</taxon>
        <taxon>Trichostrongylidae</taxon>
        <taxon>Teladorsagia</taxon>
    </lineage>
</organism>
<evidence type="ECO:0000259" key="9">
    <source>
        <dbReference type="Pfam" id="PF00940"/>
    </source>
</evidence>
<evidence type="ECO:0000256" key="3">
    <source>
        <dbReference type="ARBA" id="ARBA00022478"/>
    </source>
</evidence>
<dbReference type="OrthoDB" id="5838710at2759"/>
<dbReference type="GO" id="GO:0001018">
    <property type="term" value="F:mitochondrial promoter sequence-specific DNA binding"/>
    <property type="evidence" value="ECO:0007669"/>
    <property type="project" value="TreeGrafter"/>
</dbReference>
<feature type="non-terminal residue" evidence="10">
    <location>
        <position position="1"/>
    </location>
</feature>
<comment type="catalytic activity">
    <reaction evidence="8">
        <text>RNA(n) + a ribonucleoside 5'-triphosphate = RNA(n+1) + diphosphate</text>
        <dbReference type="Rhea" id="RHEA:21248"/>
        <dbReference type="Rhea" id="RHEA-COMP:14527"/>
        <dbReference type="Rhea" id="RHEA-COMP:17342"/>
        <dbReference type="ChEBI" id="CHEBI:33019"/>
        <dbReference type="ChEBI" id="CHEBI:61557"/>
        <dbReference type="ChEBI" id="CHEBI:140395"/>
        <dbReference type="EC" id="2.7.7.6"/>
    </reaction>
</comment>
<dbReference type="InterPro" id="IPR002092">
    <property type="entry name" value="DNA-dir_Rpol_phage-type"/>
</dbReference>
<gene>
    <name evidence="10" type="ORF">TELCIR_18089</name>
</gene>
<sequence>RPLGDRGLLWLKLHCINLTGKMKRDSIKNRLIAAEQQLDDMVDSANHPLDGKGWWLQSEEPWQTLAACMEIRDALAFPGKIEDFVSHLAVHQDGSCNGLQHYAALGRDEEGGREVNLLKSEYPNDVYSSVAVRVEQKRIEDEKGGPNMEIALRLRRSMPQPVPRKVIKQTVMTTVYGVTLYGAALQIKRQLKALDIDNEETAKFAQYLTHKTFASLNDAFTCSMKLKDWFRDCAKGVSDLLQTMEWVTPLGLPVVQPYVLAKEKKGKRHTKEDLNMLLEQAEMRIRIG</sequence>
<dbReference type="PANTHER" id="PTHR10102:SF0">
    <property type="entry name" value="DNA-DIRECTED RNA POLYMERASE, MITOCHONDRIAL"/>
    <property type="match status" value="1"/>
</dbReference>
<keyword evidence="6" id="KW-0809">Transit peptide</keyword>
<keyword evidence="3 10" id="KW-0240">DNA-directed RNA polymerase</keyword>
<name>A0A2G9TQX6_TELCI</name>
<dbReference type="InterPro" id="IPR046950">
    <property type="entry name" value="DNA-dir_Rpol_C_phage-type"/>
</dbReference>
<dbReference type="GO" id="GO:0034245">
    <property type="term" value="C:mitochondrial DNA-directed RNA polymerase complex"/>
    <property type="evidence" value="ECO:0007669"/>
    <property type="project" value="TreeGrafter"/>
</dbReference>
<evidence type="ECO:0000256" key="4">
    <source>
        <dbReference type="ARBA" id="ARBA00022679"/>
    </source>
</evidence>
<feature type="domain" description="DNA-directed RNA polymerase C-terminal" evidence="9">
    <location>
        <begin position="1"/>
        <end position="269"/>
    </location>
</feature>
<evidence type="ECO:0000313" key="10">
    <source>
        <dbReference type="EMBL" id="PIO60413.1"/>
    </source>
</evidence>
<keyword evidence="5" id="KW-0548">Nucleotidyltransferase</keyword>
<dbReference type="PROSITE" id="PS00489">
    <property type="entry name" value="RNA_POL_PHAGE_2"/>
    <property type="match status" value="1"/>
</dbReference>
<dbReference type="FunFam" id="1.10.287.280:FF:000001">
    <property type="entry name" value="DNA-directed RNA polymerase"/>
    <property type="match status" value="1"/>
</dbReference>
<dbReference type="GO" id="GO:0006390">
    <property type="term" value="P:mitochondrial transcription"/>
    <property type="evidence" value="ECO:0007669"/>
    <property type="project" value="TreeGrafter"/>
</dbReference>
<keyword evidence="7" id="KW-0804">Transcription</keyword>
<evidence type="ECO:0000256" key="2">
    <source>
        <dbReference type="ARBA" id="ARBA00012418"/>
    </source>
</evidence>
<evidence type="ECO:0000256" key="8">
    <source>
        <dbReference type="ARBA" id="ARBA00048552"/>
    </source>
</evidence>
<keyword evidence="4" id="KW-0808">Transferase</keyword>
<dbReference type="InterPro" id="IPR043502">
    <property type="entry name" value="DNA/RNA_pol_sf"/>
</dbReference>
<dbReference type="Pfam" id="PF00940">
    <property type="entry name" value="RNA_pol"/>
    <property type="match status" value="1"/>
</dbReference>